<dbReference type="PANTHER" id="PTHR11654">
    <property type="entry name" value="OLIGOPEPTIDE TRANSPORTER-RELATED"/>
    <property type="match status" value="1"/>
</dbReference>
<evidence type="ECO:0000313" key="9">
    <source>
        <dbReference type="Proteomes" id="UP001388673"/>
    </source>
</evidence>
<evidence type="ECO:0000256" key="2">
    <source>
        <dbReference type="ARBA" id="ARBA00005982"/>
    </source>
</evidence>
<evidence type="ECO:0000256" key="3">
    <source>
        <dbReference type="ARBA" id="ARBA00022448"/>
    </source>
</evidence>
<evidence type="ECO:0008006" key="10">
    <source>
        <dbReference type="Google" id="ProtNLM"/>
    </source>
</evidence>
<dbReference type="FunFam" id="1.20.1250.20:FF:000085">
    <property type="entry name" value="MFS peptide transporter Ptr2"/>
    <property type="match status" value="1"/>
</dbReference>
<dbReference type="Proteomes" id="UP001388673">
    <property type="component" value="Unassembled WGS sequence"/>
</dbReference>
<evidence type="ECO:0000313" key="8">
    <source>
        <dbReference type="EMBL" id="KAK8858446.1"/>
    </source>
</evidence>
<feature type="transmembrane region" description="Helical" evidence="7">
    <location>
        <begin position="428"/>
        <end position="449"/>
    </location>
</feature>
<dbReference type="RefSeq" id="XP_066803287.1">
    <property type="nucleotide sequence ID" value="XM_066945786.1"/>
</dbReference>
<keyword evidence="5 7" id="KW-1133">Transmembrane helix</keyword>
<keyword evidence="6 7" id="KW-0472">Membrane</keyword>
<evidence type="ECO:0000256" key="4">
    <source>
        <dbReference type="ARBA" id="ARBA00022692"/>
    </source>
</evidence>
<feature type="transmembrane region" description="Helical" evidence="7">
    <location>
        <begin position="389"/>
        <end position="408"/>
    </location>
</feature>
<dbReference type="SUPFAM" id="SSF103473">
    <property type="entry name" value="MFS general substrate transporter"/>
    <property type="match status" value="1"/>
</dbReference>
<dbReference type="EMBL" id="JBCAWK010000005">
    <property type="protein sequence ID" value="KAK8858446.1"/>
    <property type="molecule type" value="Genomic_DNA"/>
</dbReference>
<dbReference type="AlphaFoldDB" id="A0AAW0YNM7"/>
<feature type="transmembrane region" description="Helical" evidence="7">
    <location>
        <begin position="543"/>
        <end position="566"/>
    </location>
</feature>
<gene>
    <name evidence="8" type="ORF">IAR55_002673</name>
</gene>
<evidence type="ECO:0000256" key="5">
    <source>
        <dbReference type="ARBA" id="ARBA00022989"/>
    </source>
</evidence>
<feature type="transmembrane region" description="Helical" evidence="7">
    <location>
        <begin position="183"/>
        <end position="204"/>
    </location>
</feature>
<accession>A0AAW0YNM7</accession>
<dbReference type="GeneID" id="92179931"/>
<evidence type="ECO:0000256" key="6">
    <source>
        <dbReference type="ARBA" id="ARBA00023136"/>
    </source>
</evidence>
<keyword evidence="4 7" id="KW-0812">Transmembrane</keyword>
<comment type="subcellular location">
    <subcellularLocation>
        <location evidence="1">Membrane</location>
        <topology evidence="1">Multi-pass membrane protein</topology>
    </subcellularLocation>
</comment>
<dbReference type="Gene3D" id="1.20.1250.20">
    <property type="entry name" value="MFS general substrate transporter like domains"/>
    <property type="match status" value="1"/>
</dbReference>
<dbReference type="KEGG" id="kne:92179931"/>
<feature type="transmembrane region" description="Helical" evidence="7">
    <location>
        <begin position="294"/>
        <end position="315"/>
    </location>
</feature>
<feature type="transmembrane region" description="Helical" evidence="7">
    <location>
        <begin position="266"/>
        <end position="288"/>
    </location>
</feature>
<feature type="transmembrane region" description="Helical" evidence="7">
    <location>
        <begin position="151"/>
        <end position="171"/>
    </location>
</feature>
<feature type="transmembrane region" description="Helical" evidence="7">
    <location>
        <begin position="572"/>
        <end position="593"/>
    </location>
</feature>
<dbReference type="Pfam" id="PF00854">
    <property type="entry name" value="PTR2"/>
    <property type="match status" value="1"/>
</dbReference>
<feature type="transmembrane region" description="Helical" evidence="7">
    <location>
        <begin position="216"/>
        <end position="236"/>
    </location>
</feature>
<dbReference type="InterPro" id="IPR000109">
    <property type="entry name" value="POT_fam"/>
</dbReference>
<dbReference type="InterPro" id="IPR036259">
    <property type="entry name" value="MFS_trans_sf"/>
</dbReference>
<keyword evidence="9" id="KW-1185">Reference proteome</keyword>
<proteinExistence type="inferred from homology"/>
<evidence type="ECO:0000256" key="1">
    <source>
        <dbReference type="ARBA" id="ARBA00004141"/>
    </source>
</evidence>
<dbReference type="GO" id="GO:0071916">
    <property type="term" value="F:dipeptide transmembrane transporter activity"/>
    <property type="evidence" value="ECO:0007669"/>
    <property type="project" value="UniProtKB-ARBA"/>
</dbReference>
<feature type="transmembrane region" description="Helical" evidence="7">
    <location>
        <begin position="461"/>
        <end position="481"/>
    </location>
</feature>
<organism evidence="8 9">
    <name type="scientific">Kwoniella newhampshirensis</name>
    <dbReference type="NCBI Taxonomy" id="1651941"/>
    <lineage>
        <taxon>Eukaryota</taxon>
        <taxon>Fungi</taxon>
        <taxon>Dikarya</taxon>
        <taxon>Basidiomycota</taxon>
        <taxon>Agaricomycotina</taxon>
        <taxon>Tremellomycetes</taxon>
        <taxon>Tremellales</taxon>
        <taxon>Cryptococcaceae</taxon>
        <taxon>Kwoniella</taxon>
    </lineage>
</organism>
<comment type="caution">
    <text evidence="8">The sequence shown here is derived from an EMBL/GenBank/DDBJ whole genome shotgun (WGS) entry which is preliminary data.</text>
</comment>
<dbReference type="GO" id="GO:0005886">
    <property type="term" value="C:plasma membrane"/>
    <property type="evidence" value="ECO:0007669"/>
    <property type="project" value="UniProtKB-ARBA"/>
</dbReference>
<evidence type="ECO:0000256" key="7">
    <source>
        <dbReference type="SAM" id="Phobius"/>
    </source>
</evidence>
<feature type="transmembrane region" description="Helical" evidence="7">
    <location>
        <begin position="511"/>
        <end position="531"/>
    </location>
</feature>
<sequence length="630" mass="68500">MATTHSNALTDLQSAPIPSYAMPATELDSSDYDKKEGAVPGVTVTAGDAYTLSNDQNHLSAIHFAEGDDPTPEEESLLRKIPGKVPWVVVAMCAIELAERASYYGTTGVVTNFVKNPLPKGGSGSGAVASGEAGTNQSAGALGKGSVQATAITTAFTFLAYVFPIMGGILADTKLGRFKTVCIGTFVGFIAHILLVISSIPSIIAKGHAIGPFLLSYYILSMAAGFIKPCIATLLCDQSPVKKPVVQTTKTGERVIVDPSATVQRYLLIFYWCINVGSFFAIAGSYSARFVGFWLAYLIPGVIYMIMPLVLWISYKRLYIAPPQGSVVLEAYRVITTLLGNGGWRRMWKGGDEWWNQAKPSYILARDGHVDSSKVFWDDLFVEEIRQTLSATAVFMLIPIFNLADGGIGSQENDMSTAMTLNNAPNDLINNFNPLTIIVFTPIITYGLYPFMEKIGRPMKPMTRICVGFMLGAANMVYGAIVQWKIYQESECGYYASSCDTVTSWSIWAQVPLYSLPAIGEIFVNVTSYELAYTRAPARMKGLVYAICLFNSAISAAIGLACSNAIQDPYLIWPYVALAIACFLCGIAFPTYFKHLNEPIKDFADPARQAGLTKVPVQSSQHEESLSEKR</sequence>
<name>A0AAW0YNM7_9TREE</name>
<reference evidence="8 9" key="1">
    <citation type="journal article" date="2024" name="bioRxiv">
        <title>Comparative genomics of Cryptococcus and Kwoniella reveals pathogenesis evolution and contrasting karyotype dynamics via intercentromeric recombination or chromosome fusion.</title>
        <authorList>
            <person name="Coelho M.A."/>
            <person name="David-Palma M."/>
            <person name="Shea T."/>
            <person name="Bowers K."/>
            <person name="McGinley-Smith S."/>
            <person name="Mohammad A.W."/>
            <person name="Gnirke A."/>
            <person name="Yurkov A.M."/>
            <person name="Nowrousian M."/>
            <person name="Sun S."/>
            <person name="Cuomo C.A."/>
            <person name="Heitman J."/>
        </authorList>
    </citation>
    <scope>NUCLEOTIDE SEQUENCE [LARGE SCALE GENOMIC DNA]</scope>
    <source>
        <strain evidence="8 9">CBS 13917</strain>
    </source>
</reference>
<keyword evidence="3" id="KW-0813">Transport</keyword>
<protein>
    <recommendedName>
        <fullName evidence="10">POT family proton-dependent oligopeptide transporter</fullName>
    </recommendedName>
</protein>
<comment type="similarity">
    <text evidence="2">Belongs to the major facilitator superfamily. Proton-dependent oligopeptide transporter (POT/PTR) (TC 2.A.17) family.</text>
</comment>